<keyword evidence="2" id="KW-0548">Nucleotidyltransferase</keyword>
<dbReference type="GO" id="GO:0003964">
    <property type="term" value="F:RNA-directed DNA polymerase activity"/>
    <property type="evidence" value="ECO:0007669"/>
    <property type="project" value="UniProtKB-KW"/>
</dbReference>
<comment type="caution">
    <text evidence="2">The sequence shown here is derived from an EMBL/GenBank/DDBJ whole genome shotgun (WGS) entry which is preliminary data.</text>
</comment>
<dbReference type="EMBL" id="BQNB010021709">
    <property type="protein sequence ID" value="GJU09232.1"/>
    <property type="molecule type" value="Genomic_DNA"/>
</dbReference>
<reference evidence="2" key="1">
    <citation type="journal article" date="2022" name="Int. J. Mol. Sci.">
        <title>Draft Genome of Tanacetum Coccineum: Genomic Comparison of Closely Related Tanacetum-Family Plants.</title>
        <authorList>
            <person name="Yamashiro T."/>
            <person name="Shiraishi A."/>
            <person name="Nakayama K."/>
            <person name="Satake H."/>
        </authorList>
    </citation>
    <scope>NUCLEOTIDE SEQUENCE</scope>
</reference>
<name>A0ABQ5J9K6_9ASTR</name>
<protein>
    <submittedName>
        <fullName evidence="2">Reverse transcriptase domain, reverse transcriptase zinc-binding domain protein</fullName>
    </submittedName>
</protein>
<reference evidence="2" key="2">
    <citation type="submission" date="2022-01" db="EMBL/GenBank/DDBJ databases">
        <authorList>
            <person name="Yamashiro T."/>
            <person name="Shiraishi A."/>
            <person name="Satake H."/>
            <person name="Nakayama K."/>
        </authorList>
    </citation>
    <scope>NUCLEOTIDE SEQUENCE</scope>
</reference>
<sequence>MGGRGGKRVLSDGEWVAWLGARKQCEDKEKEYSNMLRQKSRFRWDVEGDKNSKFFHLHVRRRNNECNLRGLVVNGLWCEDSKIIKAGMARHYKNLFSEGGKTRLVFCSNKLEEISIEEARMLEIEFSEKEVWEAICSCGGDKAPGPDGKMMVSMGCNASFVTIIPKVPDPIGSSSMSNLVNGSSPKEFGLDIFRGVVVGASNVTVSRLKVNYNKSKIYGIGVAEGDLVDMAIWMGCGIGEFPFTYLGLPIGENMRRVKAWGPVVKKFKNRLTDWKAKTMSFEGHLTLVKSVLGSLPLREGGSLWVKMIESIHGSSGGLGEVRALDGRGIGGGVWSDIVRIGEEIDGMGIEFSSSYVGELDDGRDIRFWLDKWVDNRRLYDRFHRLYHLDQRKEDIVLDKGSWVNDVWCCKWEWVRNIRGRVSRELYELVRVVQNVTIHFNYKDRWRWSLGEDGEFTVKELARLVEEKILHMDSGGHETLWNKLVPKKVNIFVWRALKGRLPVRVELDRRGIDLDSVLCPSCNDIVETCAHCLVTCDLAMNI</sequence>
<accession>A0ABQ5J9K6</accession>
<keyword evidence="3" id="KW-1185">Reference proteome</keyword>
<keyword evidence="2" id="KW-0695">RNA-directed DNA polymerase</keyword>
<dbReference type="PANTHER" id="PTHR33116">
    <property type="entry name" value="REVERSE TRANSCRIPTASE ZINC-BINDING DOMAIN-CONTAINING PROTEIN-RELATED-RELATED"/>
    <property type="match status" value="1"/>
</dbReference>
<dbReference type="InterPro" id="IPR026960">
    <property type="entry name" value="RVT-Znf"/>
</dbReference>
<gene>
    <name evidence="2" type="ORF">Tco_1125662</name>
</gene>
<dbReference type="Proteomes" id="UP001151760">
    <property type="component" value="Unassembled WGS sequence"/>
</dbReference>
<organism evidence="2 3">
    <name type="scientific">Tanacetum coccineum</name>
    <dbReference type="NCBI Taxonomy" id="301880"/>
    <lineage>
        <taxon>Eukaryota</taxon>
        <taxon>Viridiplantae</taxon>
        <taxon>Streptophyta</taxon>
        <taxon>Embryophyta</taxon>
        <taxon>Tracheophyta</taxon>
        <taxon>Spermatophyta</taxon>
        <taxon>Magnoliopsida</taxon>
        <taxon>eudicotyledons</taxon>
        <taxon>Gunneridae</taxon>
        <taxon>Pentapetalae</taxon>
        <taxon>asterids</taxon>
        <taxon>campanulids</taxon>
        <taxon>Asterales</taxon>
        <taxon>Asteraceae</taxon>
        <taxon>Asteroideae</taxon>
        <taxon>Anthemideae</taxon>
        <taxon>Anthemidinae</taxon>
        <taxon>Tanacetum</taxon>
    </lineage>
</organism>
<keyword evidence="2" id="KW-0808">Transferase</keyword>
<evidence type="ECO:0000259" key="1">
    <source>
        <dbReference type="Pfam" id="PF13966"/>
    </source>
</evidence>
<dbReference type="PANTHER" id="PTHR33116:SF77">
    <property type="entry name" value="RNA-DIRECTED DNA POLYMERASE"/>
    <property type="match status" value="1"/>
</dbReference>
<dbReference type="Pfam" id="PF13966">
    <property type="entry name" value="zf-RVT"/>
    <property type="match status" value="1"/>
</dbReference>
<evidence type="ECO:0000313" key="3">
    <source>
        <dbReference type="Proteomes" id="UP001151760"/>
    </source>
</evidence>
<proteinExistence type="predicted"/>
<feature type="domain" description="Reverse transcriptase zinc-binding" evidence="1">
    <location>
        <begin position="457"/>
        <end position="539"/>
    </location>
</feature>
<evidence type="ECO:0000313" key="2">
    <source>
        <dbReference type="EMBL" id="GJU09232.1"/>
    </source>
</evidence>